<keyword evidence="3" id="KW-1185">Reference proteome</keyword>
<dbReference type="CDD" id="cd07379">
    <property type="entry name" value="MPP_239FB"/>
    <property type="match status" value="1"/>
</dbReference>
<protein>
    <recommendedName>
        <fullName evidence="1">Calcineurin-like phosphoesterase domain-containing protein</fullName>
    </recommendedName>
</protein>
<accession>A0AAN6QUY4</accession>
<reference evidence="2" key="1">
    <citation type="submission" date="2023-06" db="EMBL/GenBank/DDBJ databases">
        <title>Black Yeasts Isolated from many extreme environments.</title>
        <authorList>
            <person name="Coleine C."/>
            <person name="Stajich J.E."/>
            <person name="Selbmann L."/>
        </authorList>
    </citation>
    <scope>NUCLEOTIDE SEQUENCE</scope>
    <source>
        <strain evidence="2">CCFEE 5200</strain>
    </source>
</reference>
<sequence length="347" mass="38836">MERSRRESRRISDTTLAVMFNLRAPTSPFDPPSLLHTFLTRPVKTFVRLLDHALAPLRSTPKPDSPPIRIVCISDTHCLTSVHIPDGDLLIHAGDLTNAGTPAELQAQIDWLDNLPHRHKVAIAGNRDTYLDPRSRTTLAAEQREGSIDWKGIHYLQHSALTLKFDNGQRSLNLYGAPQIPACGGEAFAFQYPRGHDAWADTVPEDSDVLITHTPPKYHLDLPTALGCEFLLDEVWRVRPALHVFGHVHAGKSDALGWLKGGKEVVRWDEGQKCLERTLARPDGLVRELLNPRNWLDLMMVLAYGVMNVVWDRVWGGGQNGATLMVNASLMFNDTGELRNRPQVIDI</sequence>
<evidence type="ECO:0000313" key="3">
    <source>
        <dbReference type="Proteomes" id="UP001175353"/>
    </source>
</evidence>
<dbReference type="SUPFAM" id="SSF56300">
    <property type="entry name" value="Metallo-dependent phosphatases"/>
    <property type="match status" value="1"/>
</dbReference>
<evidence type="ECO:0000259" key="1">
    <source>
        <dbReference type="Pfam" id="PF00149"/>
    </source>
</evidence>
<gene>
    <name evidence="2" type="ORF">LTR91_008914</name>
</gene>
<dbReference type="Proteomes" id="UP001175353">
    <property type="component" value="Unassembled WGS sequence"/>
</dbReference>
<dbReference type="Pfam" id="PF00149">
    <property type="entry name" value="Metallophos"/>
    <property type="match status" value="1"/>
</dbReference>
<feature type="domain" description="Calcineurin-like phosphoesterase" evidence="1">
    <location>
        <begin position="69"/>
        <end position="250"/>
    </location>
</feature>
<dbReference type="AlphaFoldDB" id="A0AAN6QUY4"/>
<evidence type="ECO:0000313" key="2">
    <source>
        <dbReference type="EMBL" id="KAK0990601.1"/>
    </source>
</evidence>
<dbReference type="InterPro" id="IPR004843">
    <property type="entry name" value="Calcineurin-like_PHP"/>
</dbReference>
<dbReference type="EMBL" id="JAUJLE010000070">
    <property type="protein sequence ID" value="KAK0990601.1"/>
    <property type="molecule type" value="Genomic_DNA"/>
</dbReference>
<name>A0AAN6QUY4_9PEZI</name>
<dbReference type="PANTHER" id="PTHR12905">
    <property type="entry name" value="METALLOPHOSPHOESTERASE"/>
    <property type="match status" value="1"/>
</dbReference>
<organism evidence="2 3">
    <name type="scientific">Friedmanniomyces endolithicus</name>
    <dbReference type="NCBI Taxonomy" id="329885"/>
    <lineage>
        <taxon>Eukaryota</taxon>
        <taxon>Fungi</taxon>
        <taxon>Dikarya</taxon>
        <taxon>Ascomycota</taxon>
        <taxon>Pezizomycotina</taxon>
        <taxon>Dothideomycetes</taxon>
        <taxon>Dothideomycetidae</taxon>
        <taxon>Mycosphaerellales</taxon>
        <taxon>Teratosphaeriaceae</taxon>
        <taxon>Friedmanniomyces</taxon>
    </lineage>
</organism>
<dbReference type="PANTHER" id="PTHR12905:SF18">
    <property type="entry name" value="ESTER HYDROLASE, PUTATIVE (AFU_ORTHOLOGUE AFUA_4G03130)-RELATED"/>
    <property type="match status" value="1"/>
</dbReference>
<comment type="caution">
    <text evidence="2">The sequence shown here is derived from an EMBL/GenBank/DDBJ whole genome shotgun (WGS) entry which is preliminary data.</text>
</comment>
<dbReference type="InterPro" id="IPR029052">
    <property type="entry name" value="Metallo-depent_PP-like"/>
</dbReference>
<proteinExistence type="predicted"/>
<dbReference type="GO" id="GO:0016787">
    <property type="term" value="F:hydrolase activity"/>
    <property type="evidence" value="ECO:0007669"/>
    <property type="project" value="InterPro"/>
</dbReference>
<dbReference type="InterPro" id="IPR051693">
    <property type="entry name" value="UPF0046_metallophosphoest"/>
</dbReference>
<dbReference type="Gene3D" id="3.60.21.10">
    <property type="match status" value="1"/>
</dbReference>